<dbReference type="SUPFAM" id="SSF50729">
    <property type="entry name" value="PH domain-like"/>
    <property type="match status" value="1"/>
</dbReference>
<dbReference type="PROSITE" id="PS50003">
    <property type="entry name" value="PH_DOMAIN"/>
    <property type="match status" value="1"/>
</dbReference>
<dbReference type="InterPro" id="IPR011993">
    <property type="entry name" value="PH-like_dom_sf"/>
</dbReference>
<feature type="coiled-coil region" evidence="1">
    <location>
        <begin position="162"/>
        <end position="368"/>
    </location>
</feature>
<sequence>MGRICCFCRRYQHGLRDDMNGTRESRNSNSYDWTQDIQLHGLLYKKPINHQSNKWTKRYFVIKDGFLLYYPDTEKKDLEKRKCLNVHPKGIIPLGECTIEPVRENGQPYAFSVESAEITVTTSKYRQNGKLLLAADSAFERDKWIDMLQKSKRITWKSSKLADEMIDKLEEQGLQMAKQRQEYFDQLQSEVIALSDEKEKYEELAKINQELEKEKEKMENYHRELMEEFEQIKQELEDTTEVMIEVQRDREALSSTISQQQQTLQSLAEEKQKIVGNLTEGENQNKSLKQTHGNMEEQLKTIENRMRILQEEKAETERKLKENEEKAHVLEEEKQQFDEQAQELNETIKDLRAQKEMTEAELKEEVMARMDAERKLGEAEESLRKLGVAVDSQTQIIKEDVHQEMVVNVRKLKQFFEGLALESKIDDDKPMIMKNSIHARKTLQRRAKTNKIKKARSNSLRVKSSNFDNSKENDGLAPIRRAVTTVRKNFTQSVNFPPGVEGD</sequence>
<dbReference type="Pfam" id="PF00169">
    <property type="entry name" value="PH"/>
    <property type="match status" value="1"/>
</dbReference>
<dbReference type="InterPro" id="IPR001849">
    <property type="entry name" value="PH_domain"/>
</dbReference>
<dbReference type="Proteomes" id="UP000694844">
    <property type="component" value="Chromosome 9"/>
</dbReference>
<proteinExistence type="predicted"/>
<dbReference type="GeneID" id="111112752"/>
<dbReference type="PANTHER" id="PTHR14383">
    <property type="entry name" value="SWAP-70 RECOMBINASE"/>
    <property type="match status" value="1"/>
</dbReference>
<evidence type="ECO:0000259" key="3">
    <source>
        <dbReference type="PROSITE" id="PS50003"/>
    </source>
</evidence>
<organism evidence="4 5">
    <name type="scientific">Crassostrea virginica</name>
    <name type="common">Eastern oyster</name>
    <dbReference type="NCBI Taxonomy" id="6565"/>
    <lineage>
        <taxon>Eukaryota</taxon>
        <taxon>Metazoa</taxon>
        <taxon>Spiralia</taxon>
        <taxon>Lophotrochozoa</taxon>
        <taxon>Mollusca</taxon>
        <taxon>Bivalvia</taxon>
        <taxon>Autobranchia</taxon>
        <taxon>Pteriomorphia</taxon>
        <taxon>Ostreida</taxon>
        <taxon>Ostreoidea</taxon>
        <taxon>Ostreidae</taxon>
        <taxon>Crassostrea</taxon>
    </lineage>
</organism>
<gene>
    <name evidence="5" type="primary">LOC111112752</name>
</gene>
<dbReference type="CDD" id="cd13281">
    <property type="entry name" value="PH_PLEKHD1"/>
    <property type="match status" value="1"/>
</dbReference>
<dbReference type="PANTHER" id="PTHR14383:SF1">
    <property type="entry name" value="PLECKSTRIN HOMOLOGY DOMAIN-CONTAINING FAMILY D MEMBER 1"/>
    <property type="match status" value="1"/>
</dbReference>
<name>A0A8B8BSB1_CRAVI</name>
<evidence type="ECO:0000256" key="2">
    <source>
        <dbReference type="SAM" id="MobiDB-lite"/>
    </source>
</evidence>
<dbReference type="SMART" id="SM00233">
    <property type="entry name" value="PH"/>
    <property type="match status" value="1"/>
</dbReference>
<keyword evidence="1" id="KW-0175">Coiled coil</keyword>
<dbReference type="Gene3D" id="2.30.29.30">
    <property type="entry name" value="Pleckstrin-homology domain (PH domain)/Phosphotyrosine-binding domain (PTB)"/>
    <property type="match status" value="1"/>
</dbReference>
<evidence type="ECO:0000256" key="1">
    <source>
        <dbReference type="SAM" id="Coils"/>
    </source>
</evidence>
<dbReference type="OrthoDB" id="185175at2759"/>
<dbReference type="KEGG" id="cvn:111112752"/>
<protein>
    <submittedName>
        <fullName evidence="5">Pleckstrin homology domain-containing family D member 1-like isoform X1</fullName>
    </submittedName>
</protein>
<feature type="region of interest" description="Disordered" evidence="2">
    <location>
        <begin position="454"/>
        <end position="474"/>
    </location>
</feature>
<dbReference type="AlphaFoldDB" id="A0A8B8BSB1"/>
<keyword evidence="4" id="KW-1185">Reference proteome</keyword>
<reference evidence="5" key="1">
    <citation type="submission" date="2025-08" db="UniProtKB">
        <authorList>
            <consortium name="RefSeq"/>
        </authorList>
    </citation>
    <scope>IDENTIFICATION</scope>
    <source>
        <tissue evidence="5">Whole sample</tissue>
    </source>
</reference>
<dbReference type="RefSeq" id="XP_022306217.1">
    <property type="nucleotide sequence ID" value="XM_022450509.1"/>
</dbReference>
<accession>A0A8B8BSB1</accession>
<feature type="compositionally biased region" description="Polar residues" evidence="2">
    <location>
        <begin position="457"/>
        <end position="468"/>
    </location>
</feature>
<evidence type="ECO:0000313" key="5">
    <source>
        <dbReference type="RefSeq" id="XP_022306217.1"/>
    </source>
</evidence>
<evidence type="ECO:0000313" key="4">
    <source>
        <dbReference type="Proteomes" id="UP000694844"/>
    </source>
</evidence>
<feature type="domain" description="PH" evidence="3">
    <location>
        <begin position="36"/>
        <end position="153"/>
    </location>
</feature>